<proteinExistence type="predicted"/>
<reference evidence="1 2" key="1">
    <citation type="submission" date="2016-03" db="EMBL/GenBank/DDBJ databases">
        <title>Comparative genomics of the ectomycorrhizal sister species Rhizopogon vinicolor and Rhizopogon vesiculosus (Basidiomycota: Boletales) reveals a divergence of the mating type B locus.</title>
        <authorList>
            <person name="Mujic A.B."/>
            <person name="Kuo A."/>
            <person name="Tritt A."/>
            <person name="Lipzen A."/>
            <person name="Chen C."/>
            <person name="Johnson J."/>
            <person name="Sharma A."/>
            <person name="Barry K."/>
            <person name="Grigoriev I.V."/>
            <person name="Spatafora J.W."/>
        </authorList>
    </citation>
    <scope>NUCLEOTIDE SEQUENCE [LARGE SCALE GENOMIC DNA]</scope>
    <source>
        <strain evidence="1 2">AM-OR11-056</strain>
    </source>
</reference>
<dbReference type="OrthoDB" id="10279629at2759"/>
<evidence type="ECO:0000313" key="2">
    <source>
        <dbReference type="Proteomes" id="UP000183567"/>
    </source>
</evidence>
<dbReference type="EMBL" id="LVVM01003868">
    <property type="protein sequence ID" value="OJA14151.1"/>
    <property type="molecule type" value="Genomic_DNA"/>
</dbReference>
<keyword evidence="2" id="KW-1185">Reference proteome</keyword>
<evidence type="ECO:0008006" key="3">
    <source>
        <dbReference type="Google" id="ProtNLM"/>
    </source>
</evidence>
<accession>A0A1J8Q0E3</accession>
<organism evidence="1 2">
    <name type="scientific">Rhizopogon vesiculosus</name>
    <dbReference type="NCBI Taxonomy" id="180088"/>
    <lineage>
        <taxon>Eukaryota</taxon>
        <taxon>Fungi</taxon>
        <taxon>Dikarya</taxon>
        <taxon>Basidiomycota</taxon>
        <taxon>Agaricomycotina</taxon>
        <taxon>Agaricomycetes</taxon>
        <taxon>Agaricomycetidae</taxon>
        <taxon>Boletales</taxon>
        <taxon>Suillineae</taxon>
        <taxon>Rhizopogonaceae</taxon>
        <taxon>Rhizopogon</taxon>
    </lineage>
</organism>
<gene>
    <name evidence="1" type="ORF">AZE42_09598</name>
</gene>
<comment type="caution">
    <text evidence="1">The sequence shown here is derived from an EMBL/GenBank/DDBJ whole genome shotgun (WGS) entry which is preliminary data.</text>
</comment>
<protein>
    <recommendedName>
        <fullName evidence="3">Ricin B lectin domain-containing protein</fullName>
    </recommendedName>
</protein>
<dbReference type="AlphaFoldDB" id="A0A1J8Q0E3"/>
<sequence length="139" mass="15035">MVDLPVPQNYYVITSESLGNDEPVGVIWDEGVIRAVPGKKTMWSLQCVNKETGLYTGCHTESGCAAGMSVNSDGSPGVPGRLDEMQHWTLKKAGDGLSISREFNGVEFYSYIDDDGNITASPLGMGKIQSWVFQPANSE</sequence>
<dbReference type="Proteomes" id="UP000183567">
    <property type="component" value="Unassembled WGS sequence"/>
</dbReference>
<evidence type="ECO:0000313" key="1">
    <source>
        <dbReference type="EMBL" id="OJA14151.1"/>
    </source>
</evidence>
<name>A0A1J8Q0E3_9AGAM</name>